<dbReference type="GO" id="GO:0005634">
    <property type="term" value="C:nucleus"/>
    <property type="evidence" value="ECO:0007669"/>
    <property type="project" value="TreeGrafter"/>
</dbReference>
<name>A0A7S3C6R7_9CHLO</name>
<accession>A0A7S3C6R7</accession>
<dbReference type="PROSITE" id="PS50033">
    <property type="entry name" value="UBX"/>
    <property type="match status" value="1"/>
</dbReference>
<dbReference type="GO" id="GO:0043130">
    <property type="term" value="F:ubiquitin binding"/>
    <property type="evidence" value="ECO:0007669"/>
    <property type="project" value="TreeGrafter"/>
</dbReference>
<dbReference type="Gene3D" id="3.40.30.10">
    <property type="entry name" value="Glutaredoxin"/>
    <property type="match status" value="1"/>
</dbReference>
<reference evidence="3" key="1">
    <citation type="submission" date="2021-01" db="EMBL/GenBank/DDBJ databases">
        <authorList>
            <person name="Corre E."/>
            <person name="Pelletier E."/>
            <person name="Niang G."/>
            <person name="Scheremetjew M."/>
            <person name="Finn R."/>
            <person name="Kale V."/>
            <person name="Holt S."/>
            <person name="Cochrane G."/>
            <person name="Meng A."/>
            <person name="Brown T."/>
            <person name="Cohen L."/>
        </authorList>
    </citation>
    <scope>NUCLEOTIDE SEQUENCE</scope>
    <source>
        <strain evidence="3">RCC1871</strain>
    </source>
</reference>
<gene>
    <name evidence="3" type="ORF">CROS1456_LOCUS782</name>
</gene>
<dbReference type="Gene3D" id="3.10.20.90">
    <property type="entry name" value="Phosphatidylinositol 3-kinase Catalytic Subunit, Chain A, domain 1"/>
    <property type="match status" value="1"/>
</dbReference>
<dbReference type="PANTHER" id="PTHR23322">
    <property type="entry name" value="FAS-ASSOCIATED PROTEIN"/>
    <property type="match status" value="1"/>
</dbReference>
<dbReference type="SMART" id="SM00594">
    <property type="entry name" value="UAS"/>
    <property type="match status" value="1"/>
</dbReference>
<dbReference type="InterPro" id="IPR050730">
    <property type="entry name" value="UBX_domain-protein"/>
</dbReference>
<protein>
    <recommendedName>
        <fullName evidence="2">UBX domain-containing protein</fullName>
    </recommendedName>
</protein>
<dbReference type="InterPro" id="IPR001012">
    <property type="entry name" value="UBX_dom"/>
</dbReference>
<dbReference type="InterPro" id="IPR036249">
    <property type="entry name" value="Thioredoxin-like_sf"/>
</dbReference>
<dbReference type="InterPro" id="IPR029071">
    <property type="entry name" value="Ubiquitin-like_domsf"/>
</dbReference>
<feature type="region of interest" description="Disordered" evidence="1">
    <location>
        <begin position="272"/>
        <end position="314"/>
    </location>
</feature>
<dbReference type="Pfam" id="PF00789">
    <property type="entry name" value="UBX"/>
    <property type="match status" value="1"/>
</dbReference>
<dbReference type="GO" id="GO:0043161">
    <property type="term" value="P:proteasome-mediated ubiquitin-dependent protein catabolic process"/>
    <property type="evidence" value="ECO:0007669"/>
    <property type="project" value="TreeGrafter"/>
</dbReference>
<dbReference type="Pfam" id="PF13899">
    <property type="entry name" value="Thioredoxin_7"/>
    <property type="match status" value="1"/>
</dbReference>
<feature type="compositionally biased region" description="Acidic residues" evidence="1">
    <location>
        <begin position="288"/>
        <end position="309"/>
    </location>
</feature>
<dbReference type="EMBL" id="HBHZ01000982">
    <property type="protein sequence ID" value="CAE0187716.1"/>
    <property type="molecule type" value="Transcribed_RNA"/>
</dbReference>
<evidence type="ECO:0000313" key="3">
    <source>
        <dbReference type="EMBL" id="CAE0187716.1"/>
    </source>
</evidence>
<dbReference type="SUPFAM" id="SSF54236">
    <property type="entry name" value="Ubiquitin-like"/>
    <property type="match status" value="1"/>
</dbReference>
<proteinExistence type="predicted"/>
<dbReference type="SUPFAM" id="SSF52833">
    <property type="entry name" value="Thioredoxin-like"/>
    <property type="match status" value="1"/>
</dbReference>
<dbReference type="Gene3D" id="1.10.8.10">
    <property type="entry name" value="DNA helicase RuvA subunit, C-terminal domain"/>
    <property type="match status" value="1"/>
</dbReference>
<dbReference type="CDD" id="cd02958">
    <property type="entry name" value="UAS"/>
    <property type="match status" value="1"/>
</dbReference>
<dbReference type="Pfam" id="PF14555">
    <property type="entry name" value="UBA_4"/>
    <property type="match status" value="1"/>
</dbReference>
<dbReference type="AlphaFoldDB" id="A0A7S3C6R7"/>
<evidence type="ECO:0000256" key="1">
    <source>
        <dbReference type="SAM" id="MobiDB-lite"/>
    </source>
</evidence>
<organism evidence="3">
    <name type="scientific">Chloropicon roscoffensis</name>
    <dbReference type="NCBI Taxonomy" id="1461544"/>
    <lineage>
        <taxon>Eukaryota</taxon>
        <taxon>Viridiplantae</taxon>
        <taxon>Chlorophyta</taxon>
        <taxon>Chloropicophyceae</taxon>
        <taxon>Chloropicales</taxon>
        <taxon>Chloropicaceae</taxon>
        <taxon>Chloropicon</taxon>
    </lineage>
</organism>
<evidence type="ECO:0000259" key="2">
    <source>
        <dbReference type="PROSITE" id="PS50033"/>
    </source>
</evidence>
<sequence length="389" mass="42134">MDAAALEGKCALFMAVTGSTVEQAKQFLEMSLSDVDRAVELFFSTGAGSGSAGGAARTDGDAALAAEVAAREEDGVRAPIAIKRDTLYDDDDGRRGDLEARRLIEEQERADEAFTRFGALPAAGTSGRASRSAKRFRDGVAGEDGGALESLFLPPRDLLFQAPDLDSARERALAENKWLLVNIQSASEFASHRLNRDTWSDPTVKEAVRAGFLLVQHYDTTEPGRKFSDWYGVGALPCVAVVDPLTGTKVFAREGQFLDPQTLLDALLPFMDAPPVDGQPEAQGQGREEEECEEEEEEEEEEECEEEPQAGDPGAVVVAVNLADGTRAKRRFAGSSKLGQIFTWCRSRVPEARGRKFKLVSRISGVLGDKSKTLEEAQVGGQALMMVWL</sequence>
<feature type="domain" description="UBX" evidence="2">
    <location>
        <begin position="318"/>
        <end position="387"/>
    </location>
</feature>
<dbReference type="PANTHER" id="PTHR23322:SF6">
    <property type="entry name" value="UBX DOMAIN-CONTAINING PROTEIN 7"/>
    <property type="match status" value="1"/>
</dbReference>
<dbReference type="InterPro" id="IPR006577">
    <property type="entry name" value="UAS"/>
</dbReference>